<keyword evidence="2" id="KW-1185">Reference proteome</keyword>
<name>A0ABU5GV97_9BACT</name>
<evidence type="ECO:0000313" key="1">
    <source>
        <dbReference type="EMBL" id="MDY7225095.1"/>
    </source>
</evidence>
<sequence length="173" mass="19355">MDVKLLGIYLKDHLAGSRSGIELARRAERENQGNPVGEYLATFLMELEQDRSVLEQVARGLGVSRDILKESAAWVMERASRLKLNGRLVSYSPLSRMMELEGLCIASQGRLCLWRELERLSRTERRLAGFDFAALIARTEAHIKALDRLRLHAADAAFSSAPVPDDTSHATVH</sequence>
<reference evidence="1 2" key="1">
    <citation type="submission" date="2023-12" db="EMBL/GenBank/DDBJ databases">
        <title>the genome sequence of Hyalangium sp. s54d21.</title>
        <authorList>
            <person name="Zhang X."/>
        </authorList>
    </citation>
    <scope>NUCLEOTIDE SEQUENCE [LARGE SCALE GENOMIC DNA]</scope>
    <source>
        <strain evidence="2">s54d21</strain>
    </source>
</reference>
<accession>A0ABU5GV97</accession>
<dbReference type="RefSeq" id="WP_321543814.1">
    <property type="nucleotide sequence ID" value="NZ_JAXIVS010000001.1"/>
</dbReference>
<gene>
    <name evidence="1" type="ORF">SYV04_01825</name>
</gene>
<evidence type="ECO:0000313" key="2">
    <source>
        <dbReference type="Proteomes" id="UP001291309"/>
    </source>
</evidence>
<comment type="caution">
    <text evidence="1">The sequence shown here is derived from an EMBL/GenBank/DDBJ whole genome shotgun (WGS) entry which is preliminary data.</text>
</comment>
<organism evidence="1 2">
    <name type="scientific">Hyalangium rubrum</name>
    <dbReference type="NCBI Taxonomy" id="3103134"/>
    <lineage>
        <taxon>Bacteria</taxon>
        <taxon>Pseudomonadati</taxon>
        <taxon>Myxococcota</taxon>
        <taxon>Myxococcia</taxon>
        <taxon>Myxococcales</taxon>
        <taxon>Cystobacterineae</taxon>
        <taxon>Archangiaceae</taxon>
        <taxon>Hyalangium</taxon>
    </lineage>
</organism>
<dbReference type="EMBL" id="JAXIVS010000001">
    <property type="protein sequence ID" value="MDY7225095.1"/>
    <property type="molecule type" value="Genomic_DNA"/>
</dbReference>
<dbReference type="Proteomes" id="UP001291309">
    <property type="component" value="Unassembled WGS sequence"/>
</dbReference>
<protein>
    <submittedName>
        <fullName evidence="1">Uncharacterized protein</fullName>
    </submittedName>
</protein>
<proteinExistence type="predicted"/>